<gene>
    <name evidence="2" type="ORF">SARC_03324</name>
</gene>
<accession>A0A0L0G605</accession>
<feature type="region of interest" description="Disordered" evidence="1">
    <location>
        <begin position="425"/>
        <end position="506"/>
    </location>
</feature>
<evidence type="ECO:0000313" key="3">
    <source>
        <dbReference type="Proteomes" id="UP000054560"/>
    </source>
</evidence>
<feature type="compositionally biased region" description="Polar residues" evidence="1">
    <location>
        <begin position="430"/>
        <end position="449"/>
    </location>
</feature>
<feature type="compositionally biased region" description="Basic and acidic residues" evidence="1">
    <location>
        <begin position="129"/>
        <end position="140"/>
    </location>
</feature>
<dbReference type="GeneID" id="25903828"/>
<keyword evidence="3" id="KW-1185">Reference proteome</keyword>
<dbReference type="AlphaFoldDB" id="A0A0L0G605"/>
<dbReference type="RefSeq" id="XP_014158362.1">
    <property type="nucleotide sequence ID" value="XM_014302887.1"/>
</dbReference>
<evidence type="ECO:0000256" key="1">
    <source>
        <dbReference type="SAM" id="MobiDB-lite"/>
    </source>
</evidence>
<feature type="region of interest" description="Disordered" evidence="1">
    <location>
        <begin position="185"/>
        <end position="211"/>
    </location>
</feature>
<sequence>MVAGANKGCIPDSKQSTAVDPFSCTVETEAICGGAFGVSFPDTQTTTAASSGYTDNTKKPSVSEHNTLPIHTAAQDNTDVDVHPLYTSVCEHTAHPNAHESADNNPMTGRVASNSAITWPSLRAAQARGQEEARANDPSHENTPTRANGDTQGSARGREQTVVSRWVDDATHSTATVSEKAIREATAQGRATTPQHAVREGTGSSGCVGASGVRGGQAADMGHAANWHGGGSVNAQSHTAAWDSRLPTDGVQGTAQRVVQAEEEGWSFFLGEGASMAGSGVCDEGCLKSDGDGISPQWVEQQLSQTEEGVLKSDGDGISPPWVEQQIPQMHMATHRWSIETPEEIAQREAYLKHLETKLRIMREKAAHTTPAALAAERETHKHIISRSDPVAELIARDQEELWASTSAEYDSDYAHDLGSDLQGPWGISTRHSNGEQVAKHTSSVTPTHAQGAAEEARGHAQSIAGDESTDTQDAERDRVSDGSDSDEAHERIDTVHKHRGTTNGNVGLLCAEEIAPLLADPPPPEDPF</sequence>
<reference evidence="2 3" key="1">
    <citation type="submission" date="2011-02" db="EMBL/GenBank/DDBJ databases">
        <title>The Genome Sequence of Sphaeroforma arctica JP610.</title>
        <authorList>
            <consortium name="The Broad Institute Genome Sequencing Platform"/>
            <person name="Russ C."/>
            <person name="Cuomo C."/>
            <person name="Young S.K."/>
            <person name="Zeng Q."/>
            <person name="Gargeya S."/>
            <person name="Alvarado L."/>
            <person name="Berlin A."/>
            <person name="Chapman S.B."/>
            <person name="Chen Z."/>
            <person name="Freedman E."/>
            <person name="Gellesch M."/>
            <person name="Goldberg J."/>
            <person name="Griggs A."/>
            <person name="Gujja S."/>
            <person name="Heilman E."/>
            <person name="Heiman D."/>
            <person name="Howarth C."/>
            <person name="Mehta T."/>
            <person name="Neiman D."/>
            <person name="Pearson M."/>
            <person name="Roberts A."/>
            <person name="Saif S."/>
            <person name="Shea T."/>
            <person name="Shenoy N."/>
            <person name="Sisk P."/>
            <person name="Stolte C."/>
            <person name="Sykes S."/>
            <person name="White J."/>
            <person name="Yandava C."/>
            <person name="Burger G."/>
            <person name="Gray M.W."/>
            <person name="Holland P.W.H."/>
            <person name="King N."/>
            <person name="Lang F.B.F."/>
            <person name="Roger A.J."/>
            <person name="Ruiz-Trillo I."/>
            <person name="Haas B."/>
            <person name="Nusbaum C."/>
            <person name="Birren B."/>
        </authorList>
    </citation>
    <scope>NUCLEOTIDE SEQUENCE [LARGE SCALE GENOMIC DNA]</scope>
    <source>
        <strain evidence="2 3">JP610</strain>
    </source>
</reference>
<feature type="compositionally biased region" description="Polar residues" evidence="1">
    <location>
        <begin position="141"/>
        <end position="154"/>
    </location>
</feature>
<dbReference type="Proteomes" id="UP000054560">
    <property type="component" value="Unassembled WGS sequence"/>
</dbReference>
<dbReference type="EMBL" id="KQ241763">
    <property type="protein sequence ID" value="KNC84460.1"/>
    <property type="molecule type" value="Genomic_DNA"/>
</dbReference>
<feature type="region of interest" description="Disordered" evidence="1">
    <location>
        <begin position="123"/>
        <end position="159"/>
    </location>
</feature>
<name>A0A0L0G605_9EUKA</name>
<evidence type="ECO:0000313" key="2">
    <source>
        <dbReference type="EMBL" id="KNC84460.1"/>
    </source>
</evidence>
<protein>
    <submittedName>
        <fullName evidence="2">Uncharacterized protein</fullName>
    </submittedName>
</protein>
<organism evidence="2 3">
    <name type="scientific">Sphaeroforma arctica JP610</name>
    <dbReference type="NCBI Taxonomy" id="667725"/>
    <lineage>
        <taxon>Eukaryota</taxon>
        <taxon>Ichthyosporea</taxon>
        <taxon>Ichthyophonida</taxon>
        <taxon>Sphaeroforma</taxon>
    </lineage>
</organism>
<proteinExistence type="predicted"/>
<feature type="compositionally biased region" description="Basic and acidic residues" evidence="1">
    <location>
        <begin position="474"/>
        <end position="496"/>
    </location>
</feature>